<sequence length="134" mass="13776">MWLWGAAALAWSAALTYFDLTRLRLPDWLTLPGAVVTFVACVAHPVGLWGFLWPSLYLVAGSGMGGGDVKLAVPLGIACALLAGVGGVFAAILAASLFTLVAAAVTRRRGLAHGPSMLAAAWLVGLYALAQGDL</sequence>
<evidence type="ECO:0000259" key="2">
    <source>
        <dbReference type="Pfam" id="PF01478"/>
    </source>
</evidence>
<gene>
    <name evidence="4" type="ORF">EKI59_03145</name>
    <name evidence="3" type="ORF">H0H28_10730</name>
</gene>
<proteinExistence type="predicted"/>
<dbReference type="GO" id="GO:0004190">
    <property type="term" value="F:aspartic-type endopeptidase activity"/>
    <property type="evidence" value="ECO:0007669"/>
    <property type="project" value="InterPro"/>
</dbReference>
<dbReference type="InterPro" id="IPR000045">
    <property type="entry name" value="Prepilin_IV_endopep_pep"/>
</dbReference>
<dbReference type="OrthoDB" id="4428077at2"/>
<dbReference type="GeneID" id="74902469"/>
<evidence type="ECO:0000313" key="6">
    <source>
        <dbReference type="Proteomes" id="UP000580709"/>
    </source>
</evidence>
<reference evidence="3 6" key="2">
    <citation type="submission" date="2020-07" db="EMBL/GenBank/DDBJ databases">
        <authorList>
            <person name="Khare M."/>
        </authorList>
    </citation>
    <scope>NUCLEOTIDE SEQUENCE [LARGE SCALE GENOMIC DNA]</scope>
    <source>
        <strain evidence="3 6">P8776</strain>
    </source>
</reference>
<dbReference type="EMBL" id="JACEOR010000466">
    <property type="protein sequence ID" value="MBA4505780.1"/>
    <property type="molecule type" value="Genomic_DNA"/>
</dbReference>
<keyword evidence="1" id="KW-0812">Transmembrane</keyword>
<dbReference type="RefSeq" id="WP_144318208.1">
    <property type="nucleotide sequence ID" value="NZ_CP038157.1"/>
</dbReference>
<protein>
    <submittedName>
        <fullName evidence="4">Prepilin peptidase</fullName>
    </submittedName>
</protein>
<keyword evidence="1" id="KW-1133">Transmembrane helix</keyword>
<feature type="domain" description="Prepilin type IV endopeptidase peptidase" evidence="2">
    <location>
        <begin position="8"/>
        <end position="99"/>
    </location>
</feature>
<comment type="caution">
    <text evidence="4">The sequence shown here is derived from an EMBL/GenBank/DDBJ whole genome shotgun (WGS) entry which is preliminary data.</text>
</comment>
<name>A0A6C1TYT1_9CORY</name>
<evidence type="ECO:0000313" key="5">
    <source>
        <dbReference type="Proteomes" id="UP000336646"/>
    </source>
</evidence>
<reference evidence="4 5" key="1">
    <citation type="submission" date="2018-12" db="EMBL/GenBank/DDBJ databases">
        <title>Corynebacterium sanguinis sp. nov., a clinically-associated and environmental corynebacterium.</title>
        <authorList>
            <person name="Gonzales-Siles L."/>
            <person name="Jaen-Luchoro D."/>
            <person name="Cardew S."/>
            <person name="Inganas E."/>
            <person name="Ohlen M."/>
            <person name="Jensie-Markopolous S."/>
            <person name="Pinyeiro-Iglesias B."/>
            <person name="Molin K."/>
            <person name="Skovbjerg S."/>
            <person name="Svensson-Stadler L."/>
            <person name="Funke G."/>
            <person name="Moore E.R.B."/>
        </authorList>
    </citation>
    <scope>NUCLEOTIDE SEQUENCE [LARGE SCALE GENOMIC DNA]</scope>
    <source>
        <strain evidence="4 5">58734</strain>
    </source>
</reference>
<evidence type="ECO:0000313" key="3">
    <source>
        <dbReference type="EMBL" id="MBA4505780.1"/>
    </source>
</evidence>
<feature type="transmembrane region" description="Helical" evidence="1">
    <location>
        <begin position="72"/>
        <end position="105"/>
    </location>
</feature>
<dbReference type="AlphaFoldDB" id="A0A6C1TYT1"/>
<keyword evidence="1" id="KW-0472">Membrane</keyword>
<keyword evidence="6" id="KW-1185">Reference proteome</keyword>
<evidence type="ECO:0000313" key="4">
    <source>
        <dbReference type="EMBL" id="TVS29625.1"/>
    </source>
</evidence>
<accession>A0A6C1TYT1</accession>
<evidence type="ECO:0000256" key="1">
    <source>
        <dbReference type="SAM" id="Phobius"/>
    </source>
</evidence>
<dbReference type="Pfam" id="PF01478">
    <property type="entry name" value="Peptidase_A24"/>
    <property type="match status" value="1"/>
</dbReference>
<dbReference type="GO" id="GO:0016020">
    <property type="term" value="C:membrane"/>
    <property type="evidence" value="ECO:0007669"/>
    <property type="project" value="InterPro"/>
</dbReference>
<organism evidence="4 5">
    <name type="scientific">Corynebacterium sanguinis</name>
    <dbReference type="NCBI Taxonomy" id="2594913"/>
    <lineage>
        <taxon>Bacteria</taxon>
        <taxon>Bacillati</taxon>
        <taxon>Actinomycetota</taxon>
        <taxon>Actinomycetes</taxon>
        <taxon>Mycobacteriales</taxon>
        <taxon>Corynebacteriaceae</taxon>
        <taxon>Corynebacterium</taxon>
    </lineage>
</organism>
<dbReference type="Proteomes" id="UP000580709">
    <property type="component" value="Unassembled WGS sequence"/>
</dbReference>
<feature type="transmembrane region" description="Helical" evidence="1">
    <location>
        <begin position="34"/>
        <end position="60"/>
    </location>
</feature>
<dbReference type="EMBL" id="RXIR01000004">
    <property type="protein sequence ID" value="TVS29625.1"/>
    <property type="molecule type" value="Genomic_DNA"/>
</dbReference>
<dbReference type="Proteomes" id="UP000336646">
    <property type="component" value="Unassembled WGS sequence"/>
</dbReference>
<feature type="transmembrane region" description="Helical" evidence="1">
    <location>
        <begin position="111"/>
        <end position="130"/>
    </location>
</feature>